<proteinExistence type="inferred from homology"/>
<comment type="subunit">
    <text evidence="4">Binds to mitochondrial small subunit 15S rRNA.</text>
</comment>
<evidence type="ECO:0000256" key="1">
    <source>
        <dbReference type="ARBA" id="ARBA00006192"/>
    </source>
</evidence>
<organism evidence="7 8">
    <name type="scientific">Ceratobasidium theobromae</name>
    <dbReference type="NCBI Taxonomy" id="1582974"/>
    <lineage>
        <taxon>Eukaryota</taxon>
        <taxon>Fungi</taxon>
        <taxon>Dikarya</taxon>
        <taxon>Basidiomycota</taxon>
        <taxon>Agaricomycotina</taxon>
        <taxon>Agaricomycetes</taxon>
        <taxon>Cantharellales</taxon>
        <taxon>Ceratobasidiaceae</taxon>
        <taxon>Ceratobasidium</taxon>
    </lineage>
</organism>
<dbReference type="InterPro" id="IPR011990">
    <property type="entry name" value="TPR-like_helical_dom_sf"/>
</dbReference>
<comment type="function">
    <text evidence="3">Regulates mitochondrial small subunit maturation by controlling 15S rRNA 5'-end processing. Localizes to the 5' precursor of the 15S rRNA in a position that is subsequently occupied by mS47 in the mature yeast mtSSU. Uses structure and sequence-specific RNA recognition, binding to a single-stranded region of the precursor and specifically recognizing bases -6 to -1. The exchange of Ccm1 for mS47 is coupled to the irreversible removal of precursor rRNA that is accompanied by conformational changes of the mitoribosomal proteins uS5m and mS26. These conformational changes signal completion of 5'-end rRNA processing through protection of the mature 5'-end of the 15S rRNA and stabilization of mS47. The removal of the 5' precursor together with the dissociation of Ccm1 may be catalyzed by the 5'-3' exoribonuclease Pet127. Involved in the specific removal of group I introns in mitochondrial encoded transcripts.</text>
</comment>
<accession>A0A5N5QX78</accession>
<dbReference type="Proteomes" id="UP000383932">
    <property type="component" value="Unassembled WGS sequence"/>
</dbReference>
<dbReference type="PANTHER" id="PTHR47936:SF1">
    <property type="entry name" value="PENTATRICOPEPTIDE REPEAT-CONTAINING PROTEIN GUN1, CHLOROPLASTIC"/>
    <property type="match status" value="1"/>
</dbReference>
<evidence type="ECO:0000256" key="3">
    <source>
        <dbReference type="ARBA" id="ARBA00044493"/>
    </source>
</evidence>
<evidence type="ECO:0000256" key="5">
    <source>
        <dbReference type="PROSITE-ProRule" id="PRU00708"/>
    </source>
</evidence>
<dbReference type="InterPro" id="IPR002885">
    <property type="entry name" value="PPR_rpt"/>
</dbReference>
<sequence>MSSKAPLHALEAWAKNFASSSNFLGRFRTARRESQSSSVKAITSKESSHFVGMAMRSNTQTTLTSTSKPSRSVISATNSAAVARKSLGARERPVIQILGTSPRNFRAYPQRIQGGHAERDRNSRALRQETKEPPREIHITRKVEELCQAGDLEEAIKYCRNAPTGLQGPTAWNTIIKYVLDERRYNYANELYQEMKKRAITPTSATYSTFLFAYAQASPEILTSTQLERAKKFYDNWIHLISVAPTKTTFSVSTTVHPASAYISVLANANLYQSIWDTFYELDPESRIAPDQFVFTSMFVAIAKRGTNSIPTDSCGDSGSTFTLADNAPNDRVRNAQDAKLLWRMVLRALKRKPFPVDSHLLTAALRALQGGGQAELGLSLRIISDYVGLRAPDTPVPSTSLVDPKLELNNRLLGAVLEICHLAERPDLTKHFIETLIDQKYPHPQRSCVTTGAMNHLLLAHASLGDTRKVKETISWMLREGGIPGGLEVAPGNSSWCLAFRACLSTGDWIAANALAKHLANTVKSKRTIDAETIYLVLKSAYVLKPNDERLHEQHLCQALHAVRYVAASWPRNTKLLEERYTQLNSGRAERRLVFQNALGYLVGTILDEFDSIKSIVAFRRLAFMLGSLRCELPAKVVARYQREI</sequence>
<comment type="caution">
    <text evidence="7">The sequence shown here is derived from an EMBL/GenBank/DDBJ whole genome shotgun (WGS) entry which is preliminary data.</text>
</comment>
<comment type="similarity">
    <text evidence="1">Belongs to the CCM1 family.</text>
</comment>
<dbReference type="PROSITE" id="PS51375">
    <property type="entry name" value="PPR"/>
    <property type="match status" value="1"/>
</dbReference>
<dbReference type="AlphaFoldDB" id="A0A5N5QX78"/>
<dbReference type="Gene3D" id="1.25.40.10">
    <property type="entry name" value="Tetratricopeptide repeat domain"/>
    <property type="match status" value="1"/>
</dbReference>
<dbReference type="EMBL" id="SSOP01000002">
    <property type="protein sequence ID" value="KAB5596288.1"/>
    <property type="molecule type" value="Genomic_DNA"/>
</dbReference>
<evidence type="ECO:0000256" key="4">
    <source>
        <dbReference type="ARBA" id="ARBA00044511"/>
    </source>
</evidence>
<feature type="region of interest" description="Disordered" evidence="6">
    <location>
        <begin position="111"/>
        <end position="133"/>
    </location>
</feature>
<keyword evidence="2" id="KW-0677">Repeat</keyword>
<dbReference type="PANTHER" id="PTHR47936">
    <property type="entry name" value="PPR_LONG DOMAIN-CONTAINING PROTEIN"/>
    <property type="match status" value="1"/>
</dbReference>
<gene>
    <name evidence="7" type="ORF">CTheo_273</name>
</gene>
<keyword evidence="8" id="KW-1185">Reference proteome</keyword>
<evidence type="ECO:0000313" key="7">
    <source>
        <dbReference type="EMBL" id="KAB5596288.1"/>
    </source>
</evidence>
<protein>
    <submittedName>
        <fullName evidence="7">PPR domain containing protein</fullName>
    </submittedName>
</protein>
<feature type="repeat" description="PPR" evidence="5">
    <location>
        <begin position="168"/>
        <end position="202"/>
    </location>
</feature>
<feature type="compositionally biased region" description="Basic and acidic residues" evidence="6">
    <location>
        <begin position="116"/>
        <end position="133"/>
    </location>
</feature>
<evidence type="ECO:0000313" key="8">
    <source>
        <dbReference type="Proteomes" id="UP000383932"/>
    </source>
</evidence>
<reference evidence="7 8" key="1">
    <citation type="journal article" date="2019" name="Fungal Biol. Biotechnol.">
        <title>Draft genome sequence of fastidious pathogen Ceratobasidium theobromae, which causes vascular-streak dieback in Theobroma cacao.</title>
        <authorList>
            <person name="Ali S.S."/>
            <person name="Asman A."/>
            <person name="Shao J."/>
            <person name="Firmansyah A.P."/>
            <person name="Susilo A.W."/>
            <person name="Rosmana A."/>
            <person name="McMahon P."/>
            <person name="Junaid M."/>
            <person name="Guest D."/>
            <person name="Kheng T.Y."/>
            <person name="Meinhardt L.W."/>
            <person name="Bailey B.A."/>
        </authorList>
    </citation>
    <scope>NUCLEOTIDE SEQUENCE [LARGE SCALE GENOMIC DNA]</scope>
    <source>
        <strain evidence="7 8">CT2</strain>
    </source>
</reference>
<dbReference type="Pfam" id="PF13041">
    <property type="entry name" value="PPR_2"/>
    <property type="match status" value="1"/>
</dbReference>
<evidence type="ECO:0000256" key="6">
    <source>
        <dbReference type="SAM" id="MobiDB-lite"/>
    </source>
</evidence>
<name>A0A5N5QX78_9AGAM</name>
<evidence type="ECO:0000256" key="2">
    <source>
        <dbReference type="ARBA" id="ARBA00022737"/>
    </source>
</evidence>
<dbReference type="OrthoDB" id="185373at2759"/>